<keyword evidence="4" id="KW-1185">Reference proteome</keyword>
<proteinExistence type="predicted"/>
<dbReference type="EMBL" id="PQIB02000003">
    <property type="protein sequence ID" value="RLN28534.1"/>
    <property type="molecule type" value="Genomic_DNA"/>
</dbReference>
<dbReference type="Pfam" id="PF23598">
    <property type="entry name" value="LRR_14"/>
    <property type="match status" value="1"/>
</dbReference>
<accession>A0A3L6SZE8</accession>
<dbReference type="PANTHER" id="PTHR47186:SF3">
    <property type="entry name" value="OS09G0267800 PROTEIN"/>
    <property type="match status" value="1"/>
</dbReference>
<dbReference type="InterPro" id="IPR055414">
    <property type="entry name" value="LRR_R13L4/SHOC2-like"/>
</dbReference>
<name>A0A3L6SZE8_PANMI</name>
<dbReference type="InterPro" id="IPR032675">
    <property type="entry name" value="LRR_dom_sf"/>
</dbReference>
<evidence type="ECO:0000313" key="4">
    <source>
        <dbReference type="Proteomes" id="UP000275267"/>
    </source>
</evidence>
<gene>
    <name evidence="3" type="ORF">C2845_PM05G17330</name>
</gene>
<sequence length="498" mass="56427">MSLSASLKDQVLERDTFISKWVHEEAMNKCVEDNRPFHEIADEQFEKLVDHNIIQPVDKGIDGKVNTFRVQGMMFEYIRQKAVCDNYATFICKDNSGDERLPKSGATIHRLVYRSSIAEVPGSTSLDSNLSQVRSATISGHAGRQLLKALNKSENLQELNLDDCNDLSNVSLNLSKFTELRYLRVNRCTKLSKKTVKKTMKLHRLAILDIRDTNVDTLPIQVTQHSNLAVIVGRFGVPCKNNKRKIRKLRKLYQKSKLQKIEGLCVDGSVVFMECLRYMPKLSVLKLCCRQDAENGDFRPEIIASSLTACERISSLSFDFSNVYPLDFLNVIRNGSFPLLVTLELRGQLSKLPTFIPQLDRLNHLALSETNLGLASLLELAHMPALSRLYLFEKKPNLYQEAEFVIQRGQFPRLQHLSIATPRMPKIVIEDGALPGLQTLELFFLQWDGISGIHHLTRLKEIVLDANASGETLRVLSEEASLHAIKLRIKRNLITSSS</sequence>
<dbReference type="STRING" id="4540.A0A3L6SZE8"/>
<reference evidence="4" key="1">
    <citation type="journal article" date="2019" name="Nat. Commun.">
        <title>The genome of broomcorn millet.</title>
        <authorList>
            <person name="Zou C."/>
            <person name="Miki D."/>
            <person name="Li D."/>
            <person name="Tang Q."/>
            <person name="Xiao L."/>
            <person name="Rajput S."/>
            <person name="Deng P."/>
            <person name="Jia W."/>
            <person name="Huang R."/>
            <person name="Zhang M."/>
            <person name="Sun Y."/>
            <person name="Hu J."/>
            <person name="Fu X."/>
            <person name="Schnable P.S."/>
            <person name="Li F."/>
            <person name="Zhang H."/>
            <person name="Feng B."/>
            <person name="Zhu X."/>
            <person name="Liu R."/>
            <person name="Schnable J.C."/>
            <person name="Zhu J.-K."/>
            <person name="Zhang H."/>
        </authorList>
    </citation>
    <scope>NUCLEOTIDE SEQUENCE [LARGE SCALE GENOMIC DNA]</scope>
</reference>
<protein>
    <recommendedName>
        <fullName evidence="2">Disease resistance R13L4/SHOC-2-like LRR domain-containing protein</fullName>
    </recommendedName>
</protein>
<keyword evidence="1" id="KW-0677">Repeat</keyword>
<dbReference type="Gene3D" id="3.80.10.10">
    <property type="entry name" value="Ribonuclease Inhibitor"/>
    <property type="match status" value="1"/>
</dbReference>
<evidence type="ECO:0000313" key="3">
    <source>
        <dbReference type="EMBL" id="RLN28534.1"/>
    </source>
</evidence>
<dbReference type="PANTHER" id="PTHR47186">
    <property type="entry name" value="LEUCINE-RICH REPEAT-CONTAINING PROTEIN 57"/>
    <property type="match status" value="1"/>
</dbReference>
<dbReference type="AlphaFoldDB" id="A0A3L6SZE8"/>
<evidence type="ECO:0000259" key="2">
    <source>
        <dbReference type="Pfam" id="PF23598"/>
    </source>
</evidence>
<evidence type="ECO:0000256" key="1">
    <source>
        <dbReference type="ARBA" id="ARBA00022737"/>
    </source>
</evidence>
<organism evidence="3 4">
    <name type="scientific">Panicum miliaceum</name>
    <name type="common">Proso millet</name>
    <name type="synonym">Broomcorn millet</name>
    <dbReference type="NCBI Taxonomy" id="4540"/>
    <lineage>
        <taxon>Eukaryota</taxon>
        <taxon>Viridiplantae</taxon>
        <taxon>Streptophyta</taxon>
        <taxon>Embryophyta</taxon>
        <taxon>Tracheophyta</taxon>
        <taxon>Spermatophyta</taxon>
        <taxon>Magnoliopsida</taxon>
        <taxon>Liliopsida</taxon>
        <taxon>Poales</taxon>
        <taxon>Poaceae</taxon>
        <taxon>PACMAD clade</taxon>
        <taxon>Panicoideae</taxon>
        <taxon>Panicodae</taxon>
        <taxon>Paniceae</taxon>
        <taxon>Panicinae</taxon>
        <taxon>Panicum</taxon>
        <taxon>Panicum sect. Panicum</taxon>
    </lineage>
</organism>
<feature type="domain" description="Disease resistance R13L4/SHOC-2-like LRR" evidence="2">
    <location>
        <begin position="132"/>
        <end position="476"/>
    </location>
</feature>
<dbReference type="SUPFAM" id="SSF52058">
    <property type="entry name" value="L domain-like"/>
    <property type="match status" value="1"/>
</dbReference>
<dbReference type="Proteomes" id="UP000275267">
    <property type="component" value="Unassembled WGS sequence"/>
</dbReference>
<comment type="caution">
    <text evidence="3">The sequence shown here is derived from an EMBL/GenBank/DDBJ whole genome shotgun (WGS) entry which is preliminary data.</text>
</comment>